<dbReference type="GO" id="GO:0005886">
    <property type="term" value="C:plasma membrane"/>
    <property type="evidence" value="ECO:0007669"/>
    <property type="project" value="UniProtKB-SubCell"/>
</dbReference>
<dbReference type="InterPro" id="IPR013822">
    <property type="entry name" value="Signal_recog_particl_SRP54_hlx"/>
</dbReference>
<evidence type="ECO:0000256" key="3">
    <source>
        <dbReference type="ARBA" id="ARBA00022475"/>
    </source>
</evidence>
<dbReference type="NCBIfam" id="TIGR00064">
    <property type="entry name" value="ftsY"/>
    <property type="match status" value="1"/>
</dbReference>
<evidence type="ECO:0000256" key="4">
    <source>
        <dbReference type="ARBA" id="ARBA00022490"/>
    </source>
</evidence>
<gene>
    <name evidence="11" type="primary">ftsY</name>
    <name evidence="11" type="ORF">SCFA_630012</name>
</gene>
<dbReference type="InterPro" id="IPR000897">
    <property type="entry name" value="SRP54_GTPase_dom"/>
</dbReference>
<dbReference type="InterPro" id="IPR004390">
    <property type="entry name" value="SR_rcpt_FtsY"/>
</dbReference>
<comment type="subcellular location">
    <subcellularLocation>
        <location evidence="1">Cell membrane</location>
        <topology evidence="1">Peripheral membrane protein</topology>
        <orientation evidence="1">Cytoplasmic side</orientation>
    </subcellularLocation>
</comment>
<dbReference type="GO" id="GO:0003924">
    <property type="term" value="F:GTPase activity"/>
    <property type="evidence" value="ECO:0007669"/>
    <property type="project" value="TreeGrafter"/>
</dbReference>
<evidence type="ECO:0000313" key="11">
    <source>
        <dbReference type="EMBL" id="VFU19002.1"/>
    </source>
</evidence>
<organism evidence="11">
    <name type="scientific">anaerobic digester metagenome</name>
    <dbReference type="NCBI Taxonomy" id="1263854"/>
    <lineage>
        <taxon>unclassified sequences</taxon>
        <taxon>metagenomes</taxon>
        <taxon>ecological metagenomes</taxon>
    </lineage>
</organism>
<dbReference type="CDD" id="cd17874">
    <property type="entry name" value="FtsY"/>
    <property type="match status" value="1"/>
</dbReference>
<keyword evidence="3" id="KW-1003">Cell membrane</keyword>
<dbReference type="SUPFAM" id="SSF47364">
    <property type="entry name" value="Domain of the SRP/SRP receptor G-proteins"/>
    <property type="match status" value="1"/>
</dbReference>
<name>A0A485M9G5_9ZZZZ</name>
<keyword evidence="6" id="KW-0378">Hydrolase</keyword>
<dbReference type="PANTHER" id="PTHR43134">
    <property type="entry name" value="SIGNAL RECOGNITION PARTICLE RECEPTOR SUBUNIT ALPHA"/>
    <property type="match status" value="1"/>
</dbReference>
<dbReference type="Gene3D" id="1.20.120.140">
    <property type="entry name" value="Signal recognition particle SRP54, nucleotide-binding domain"/>
    <property type="match status" value="1"/>
</dbReference>
<dbReference type="GO" id="GO:0005525">
    <property type="term" value="F:GTP binding"/>
    <property type="evidence" value="ECO:0007669"/>
    <property type="project" value="UniProtKB-KW"/>
</dbReference>
<keyword evidence="4" id="KW-0963">Cytoplasm</keyword>
<dbReference type="SMART" id="SM00382">
    <property type="entry name" value="AAA"/>
    <property type="match status" value="1"/>
</dbReference>
<dbReference type="HAMAP" id="MF_00920">
    <property type="entry name" value="FtsY"/>
    <property type="match status" value="1"/>
</dbReference>
<dbReference type="InterPro" id="IPR003593">
    <property type="entry name" value="AAA+_ATPase"/>
</dbReference>
<evidence type="ECO:0000256" key="6">
    <source>
        <dbReference type="ARBA" id="ARBA00022801"/>
    </source>
</evidence>
<feature type="domain" description="SRP54-type proteins GTP-binding" evidence="10">
    <location>
        <begin position="276"/>
        <end position="289"/>
    </location>
</feature>
<accession>A0A485M9G5</accession>
<dbReference type="FunFam" id="3.40.50.300:FF:000053">
    <property type="entry name" value="Signal recognition particle receptor FtsY"/>
    <property type="match status" value="1"/>
</dbReference>
<dbReference type="SUPFAM" id="SSF52540">
    <property type="entry name" value="P-loop containing nucleoside triphosphate hydrolases"/>
    <property type="match status" value="1"/>
</dbReference>
<keyword evidence="7" id="KW-0342">GTP-binding</keyword>
<dbReference type="GO" id="GO:0006614">
    <property type="term" value="P:SRP-dependent cotranslational protein targeting to membrane"/>
    <property type="evidence" value="ECO:0007669"/>
    <property type="project" value="InterPro"/>
</dbReference>
<dbReference type="GO" id="GO:0005737">
    <property type="term" value="C:cytoplasm"/>
    <property type="evidence" value="ECO:0007669"/>
    <property type="project" value="UniProtKB-ARBA"/>
</dbReference>
<dbReference type="PANTHER" id="PTHR43134:SF1">
    <property type="entry name" value="SIGNAL RECOGNITION PARTICLE RECEPTOR SUBUNIT ALPHA"/>
    <property type="match status" value="1"/>
</dbReference>
<proteinExistence type="inferred from homology"/>
<dbReference type="InterPro" id="IPR036225">
    <property type="entry name" value="SRP/SRP_N"/>
</dbReference>
<evidence type="ECO:0000256" key="7">
    <source>
        <dbReference type="ARBA" id="ARBA00023134"/>
    </source>
</evidence>
<dbReference type="SMART" id="SM00962">
    <property type="entry name" value="SRP54"/>
    <property type="match status" value="1"/>
</dbReference>
<comment type="similarity">
    <text evidence="2">Belongs to the GTP-binding SRP family.</text>
</comment>
<dbReference type="GO" id="GO:0005047">
    <property type="term" value="F:signal recognition particle binding"/>
    <property type="evidence" value="ECO:0007669"/>
    <property type="project" value="TreeGrafter"/>
</dbReference>
<dbReference type="PROSITE" id="PS00300">
    <property type="entry name" value="SRP54"/>
    <property type="match status" value="1"/>
</dbReference>
<reference evidence="11" key="1">
    <citation type="submission" date="2019-03" db="EMBL/GenBank/DDBJ databases">
        <authorList>
            <person name="Hao L."/>
        </authorList>
    </citation>
    <scope>NUCLEOTIDE SEQUENCE</scope>
</reference>
<dbReference type="SMART" id="SM00963">
    <property type="entry name" value="SRP54_N"/>
    <property type="match status" value="1"/>
</dbReference>
<keyword evidence="8" id="KW-0472">Membrane</keyword>
<dbReference type="Pfam" id="PF00448">
    <property type="entry name" value="SRP54"/>
    <property type="match status" value="1"/>
</dbReference>
<evidence type="ECO:0000256" key="5">
    <source>
        <dbReference type="ARBA" id="ARBA00022741"/>
    </source>
</evidence>
<dbReference type="EMBL" id="CAADRN010000365">
    <property type="protein sequence ID" value="VFU19002.1"/>
    <property type="molecule type" value="Genomic_DNA"/>
</dbReference>
<keyword evidence="9" id="KW-0675">Receptor</keyword>
<dbReference type="AlphaFoldDB" id="A0A485M9G5"/>
<dbReference type="InterPro" id="IPR042101">
    <property type="entry name" value="SRP54_N_sf"/>
</dbReference>
<dbReference type="Pfam" id="PF02881">
    <property type="entry name" value="SRP54_N"/>
    <property type="match status" value="1"/>
</dbReference>
<keyword evidence="5" id="KW-0547">Nucleotide-binding</keyword>
<evidence type="ECO:0000256" key="2">
    <source>
        <dbReference type="ARBA" id="ARBA00008531"/>
    </source>
</evidence>
<evidence type="ECO:0000256" key="1">
    <source>
        <dbReference type="ARBA" id="ARBA00004413"/>
    </source>
</evidence>
<evidence type="ECO:0000256" key="8">
    <source>
        <dbReference type="ARBA" id="ARBA00023136"/>
    </source>
</evidence>
<sequence length="303" mass="32971">MGFLNRLKDSLAKTRQGFVEKIDTLVHRRKEIDEDVYEELEEILVQADVGVATAMELVENVRRIVKERRIEDAAGIKPVLKEQIRELLGTGTMPINVYWQSPTVVLVVGVNGVGKTTTIGKMAHLYKMDGKRVLLGAADTFRAAAIDQLEVWAERVNVDLIKHREGSDPAAVAYDSLQAAKARGADLLIIDTAGRLHTKSNLMEELKKIGRVLDRAMPGAPHEVLLVLDATTGQNAVNQAKLFGEAVGVTGIVLTKLDGSAKGGVVLGVKHALNIPVKLIGIGEGIDDLRPFDVEEFVEALFS</sequence>
<dbReference type="Gene3D" id="3.40.50.300">
    <property type="entry name" value="P-loop containing nucleotide triphosphate hydrolases"/>
    <property type="match status" value="1"/>
</dbReference>
<dbReference type="FunFam" id="1.20.120.140:FF:000002">
    <property type="entry name" value="Signal recognition particle receptor FtsY"/>
    <property type="match status" value="1"/>
</dbReference>
<dbReference type="InterPro" id="IPR027417">
    <property type="entry name" value="P-loop_NTPase"/>
</dbReference>
<evidence type="ECO:0000256" key="9">
    <source>
        <dbReference type="ARBA" id="ARBA00023170"/>
    </source>
</evidence>
<evidence type="ECO:0000259" key="10">
    <source>
        <dbReference type="PROSITE" id="PS00300"/>
    </source>
</evidence>
<protein>
    <submittedName>
        <fullName evidence="11">Signal recognition particle (Docking protein)</fullName>
    </submittedName>
</protein>